<dbReference type="AlphaFoldDB" id="A0A1L3LM26"/>
<proteinExistence type="predicted"/>
<keyword evidence="2" id="KW-1185">Reference proteome</keyword>
<dbReference type="InterPro" id="IPR006528">
    <property type="entry name" value="Phage_head_morphogenesis_dom"/>
</dbReference>
<evidence type="ECO:0000313" key="2">
    <source>
        <dbReference type="Proteomes" id="UP000182306"/>
    </source>
</evidence>
<reference evidence="1 2" key="1">
    <citation type="submission" date="2015-10" db="EMBL/GenBank/DDBJ databases">
        <title>Genomic differences between typical nodule nitrogen-fixing rhizobial strains and those coming from bean seeds.</title>
        <authorList>
            <person name="Peralta H."/>
            <person name="Aguilar-Vera A."/>
            <person name="Diaz R."/>
            <person name="Mora Y."/>
            <person name="Martinez-Batallar G."/>
            <person name="Salazar E."/>
            <person name="Vargas-Lagunas C."/>
            <person name="Encarnacion S."/>
            <person name="Girard L."/>
            <person name="Mora J."/>
        </authorList>
    </citation>
    <scope>NUCLEOTIDE SEQUENCE [LARGE SCALE GENOMIC DNA]</scope>
    <source>
        <strain evidence="1 2">CFNEI 73</strain>
    </source>
</reference>
<organism evidence="1 2">
    <name type="scientific">Sinorhizobium americanum</name>
    <dbReference type="NCBI Taxonomy" id="194963"/>
    <lineage>
        <taxon>Bacteria</taxon>
        <taxon>Pseudomonadati</taxon>
        <taxon>Pseudomonadota</taxon>
        <taxon>Alphaproteobacteria</taxon>
        <taxon>Hyphomicrobiales</taxon>
        <taxon>Rhizobiaceae</taxon>
        <taxon>Sinorhizobium/Ensifer group</taxon>
        <taxon>Sinorhizobium</taxon>
    </lineage>
</organism>
<evidence type="ECO:0000313" key="1">
    <source>
        <dbReference type="EMBL" id="APG91150.1"/>
    </source>
</evidence>
<dbReference type="Proteomes" id="UP000182306">
    <property type="component" value="Chromosome"/>
</dbReference>
<dbReference type="RefSeq" id="WP_064253695.1">
    <property type="nucleotide sequence ID" value="NZ_CP013107.1"/>
</dbReference>
<dbReference type="Pfam" id="PF04233">
    <property type="entry name" value="Phage_Mu_F"/>
    <property type="match status" value="1"/>
</dbReference>
<gene>
    <name evidence="1" type="ORF">SAMCFNEI73_Ch1861</name>
</gene>
<sequence>MATLRQQLDALIDELSPVMEKAFREAIEDIKSEIVLREVVERLERRDIEGAIAALHIDPAAFRPLSEAIRTAFNAGGLLVAKNMPRLADPMGGRVVFRWDVQNQRAEQIIREASSTMITHVTEDTKQMARERIEAGYAKGQGPNTIALDIAGRVNKVTGRREGGLLGMTSQLARTVENARTALLSGDVEGMKHYLTLTRRDKRFDRQVAKAIREGKPLPADAVAKITGRLADRYVQLRAQTIARTETQASVHAAKHEAYQQGLDRAGRDAALVTRRWRSVGDGRVRHTHQALSGDELAGMDLPFQSPSGALLRFPGDTSLGAGAAEIIGCRCHVEYNFDFAEEYARSRGR</sequence>
<dbReference type="STRING" id="194963.SAMCFNEI73_Ch1861"/>
<accession>A0A1L3LM26</accession>
<dbReference type="KEGG" id="same:SAMCFNEI73_Ch1861"/>
<name>A0A1L3LM26_9HYPH</name>
<protein>
    <submittedName>
        <fullName evidence="1">Uncharacterized protein</fullName>
    </submittedName>
</protein>
<dbReference type="EMBL" id="CP013107">
    <property type="protein sequence ID" value="APG91150.1"/>
    <property type="molecule type" value="Genomic_DNA"/>
</dbReference>
<dbReference type="OrthoDB" id="952090at2"/>